<evidence type="ECO:0000259" key="1">
    <source>
        <dbReference type="Pfam" id="PF08268"/>
    </source>
</evidence>
<proteinExistence type="predicted"/>
<sequence>MCVGARTSWGYDPVGDQFKALTSMVSYPYQPTKHEVLTLGRGGKSNKLTSPPYLTVTKSVCINGFLYYGVLMLDMRC</sequence>
<name>A0ABD1AFV4_CARAN</name>
<dbReference type="InterPro" id="IPR017451">
    <property type="entry name" value="F-box-assoc_interact_dom"/>
</dbReference>
<feature type="domain" description="F-box associated beta-propeller type 3" evidence="1">
    <location>
        <begin position="7"/>
        <end position="71"/>
    </location>
</feature>
<accession>A0ABD1AFV4</accession>
<dbReference type="EMBL" id="JBANAX010000662">
    <property type="protein sequence ID" value="KAL1198595.1"/>
    <property type="molecule type" value="Genomic_DNA"/>
</dbReference>
<dbReference type="Proteomes" id="UP001558713">
    <property type="component" value="Unassembled WGS sequence"/>
</dbReference>
<protein>
    <submittedName>
        <fullName evidence="2">F-box protein</fullName>
    </submittedName>
</protein>
<evidence type="ECO:0000313" key="3">
    <source>
        <dbReference type="Proteomes" id="UP001558713"/>
    </source>
</evidence>
<keyword evidence="3" id="KW-1185">Reference proteome</keyword>
<gene>
    <name evidence="2" type="ORF">V5N11_011246</name>
</gene>
<dbReference type="AlphaFoldDB" id="A0ABD1AFV4"/>
<organism evidence="2 3">
    <name type="scientific">Cardamine amara subsp. amara</name>
    <dbReference type="NCBI Taxonomy" id="228776"/>
    <lineage>
        <taxon>Eukaryota</taxon>
        <taxon>Viridiplantae</taxon>
        <taxon>Streptophyta</taxon>
        <taxon>Embryophyta</taxon>
        <taxon>Tracheophyta</taxon>
        <taxon>Spermatophyta</taxon>
        <taxon>Magnoliopsida</taxon>
        <taxon>eudicotyledons</taxon>
        <taxon>Gunneridae</taxon>
        <taxon>Pentapetalae</taxon>
        <taxon>rosids</taxon>
        <taxon>malvids</taxon>
        <taxon>Brassicales</taxon>
        <taxon>Brassicaceae</taxon>
        <taxon>Cardamineae</taxon>
        <taxon>Cardamine</taxon>
    </lineage>
</organism>
<dbReference type="NCBIfam" id="TIGR01640">
    <property type="entry name" value="F_box_assoc_1"/>
    <property type="match status" value="1"/>
</dbReference>
<reference evidence="2 3" key="1">
    <citation type="submission" date="2024-04" db="EMBL/GenBank/DDBJ databases">
        <title>Genome assembly C_amara_ONT_v2.</title>
        <authorList>
            <person name="Yant L."/>
            <person name="Moore C."/>
            <person name="Slenker M."/>
        </authorList>
    </citation>
    <scope>NUCLEOTIDE SEQUENCE [LARGE SCALE GENOMIC DNA]</scope>
    <source>
        <tissue evidence="2">Leaf</tissue>
    </source>
</reference>
<evidence type="ECO:0000313" key="2">
    <source>
        <dbReference type="EMBL" id="KAL1198595.1"/>
    </source>
</evidence>
<dbReference type="InterPro" id="IPR013187">
    <property type="entry name" value="F-box-assoc_dom_typ3"/>
</dbReference>
<dbReference type="Pfam" id="PF08268">
    <property type="entry name" value="FBA_3"/>
    <property type="match status" value="1"/>
</dbReference>
<comment type="caution">
    <text evidence="2">The sequence shown here is derived from an EMBL/GenBank/DDBJ whole genome shotgun (WGS) entry which is preliminary data.</text>
</comment>